<evidence type="ECO:0000313" key="1">
    <source>
        <dbReference type="Proteomes" id="UP000035681"/>
    </source>
</evidence>
<accession>A0AAF5DHI0</accession>
<evidence type="ECO:0000313" key="2">
    <source>
        <dbReference type="WBParaSite" id="TCONS_00012832.p1"/>
    </source>
</evidence>
<organism evidence="1 2">
    <name type="scientific">Strongyloides stercoralis</name>
    <name type="common">Threadworm</name>
    <dbReference type="NCBI Taxonomy" id="6248"/>
    <lineage>
        <taxon>Eukaryota</taxon>
        <taxon>Metazoa</taxon>
        <taxon>Ecdysozoa</taxon>
        <taxon>Nematoda</taxon>
        <taxon>Chromadorea</taxon>
        <taxon>Rhabditida</taxon>
        <taxon>Tylenchina</taxon>
        <taxon>Panagrolaimomorpha</taxon>
        <taxon>Strongyloidoidea</taxon>
        <taxon>Strongyloididae</taxon>
        <taxon>Strongyloides</taxon>
    </lineage>
</organism>
<name>A0AAF5DHI0_STRER</name>
<dbReference type="WBParaSite" id="TCONS_00012832.p1">
    <property type="protein sequence ID" value="TCONS_00012832.p1"/>
    <property type="gene ID" value="XLOC_008555"/>
</dbReference>
<dbReference type="AlphaFoldDB" id="A0AAF5DHI0"/>
<reference evidence="2" key="1">
    <citation type="submission" date="2024-02" db="UniProtKB">
        <authorList>
            <consortium name="WormBaseParasite"/>
        </authorList>
    </citation>
    <scope>IDENTIFICATION</scope>
</reference>
<protein>
    <submittedName>
        <fullName evidence="2">Uncharacterized protein</fullName>
    </submittedName>
</protein>
<sequence>MDDFNITYIGYDLEINENPLYNYNDNMANINMDFYKHETIINNTAIEENKEIKNNILCPVEFEENIQQINIKKCSNKYKLNITHMKAKLRNALEILKITKYFTNNILSTTSKGNLTSKEVPVFKKIIYDIVSYTTTPVQRKVFGAMIQILNFLSEELNIPTLKKYIKVDNIQNALTHCHEKCKKIQSNINNDEKNKESRTLTMEELNDQLQYKDCFLEHFKVVVKYLSFKTA</sequence>
<dbReference type="Proteomes" id="UP000035681">
    <property type="component" value="Unplaced"/>
</dbReference>
<proteinExistence type="predicted"/>
<keyword evidence="1" id="KW-1185">Reference proteome</keyword>